<reference evidence="12" key="1">
    <citation type="submission" date="2016-06" db="EMBL/GenBank/DDBJ databases">
        <authorList>
            <person name="Varghese N."/>
            <person name="Submissions Spin"/>
        </authorList>
    </citation>
    <scope>NUCLEOTIDE SEQUENCE [LARGE SCALE GENOMIC DNA]</scope>
    <source>
        <strain evidence="12">DSM 45161</strain>
    </source>
</reference>
<feature type="compositionally biased region" description="Low complexity" evidence="8">
    <location>
        <begin position="226"/>
        <end position="238"/>
    </location>
</feature>
<dbReference type="GO" id="GO:0016763">
    <property type="term" value="F:pentosyltransferase activity"/>
    <property type="evidence" value="ECO:0007669"/>
    <property type="project" value="TreeGrafter"/>
</dbReference>
<evidence type="ECO:0000256" key="4">
    <source>
        <dbReference type="ARBA" id="ARBA00022679"/>
    </source>
</evidence>
<evidence type="ECO:0000256" key="8">
    <source>
        <dbReference type="SAM" id="MobiDB-lite"/>
    </source>
</evidence>
<proteinExistence type="predicted"/>
<keyword evidence="4 11" id="KW-0808">Transferase</keyword>
<dbReference type="Proteomes" id="UP000198215">
    <property type="component" value="Chromosome I"/>
</dbReference>
<keyword evidence="6 9" id="KW-1133">Transmembrane helix</keyword>
<feature type="transmembrane region" description="Helical" evidence="9">
    <location>
        <begin position="319"/>
        <end position="337"/>
    </location>
</feature>
<feature type="transmembrane region" description="Helical" evidence="9">
    <location>
        <begin position="173"/>
        <end position="200"/>
    </location>
</feature>
<feature type="transmembrane region" description="Helical" evidence="9">
    <location>
        <begin position="20"/>
        <end position="40"/>
    </location>
</feature>
<keyword evidence="2" id="KW-1003">Cell membrane</keyword>
<evidence type="ECO:0000256" key="7">
    <source>
        <dbReference type="ARBA" id="ARBA00023136"/>
    </source>
</evidence>
<evidence type="ECO:0000256" key="6">
    <source>
        <dbReference type="ARBA" id="ARBA00022989"/>
    </source>
</evidence>
<feature type="compositionally biased region" description="Low complexity" evidence="8">
    <location>
        <begin position="446"/>
        <end position="464"/>
    </location>
</feature>
<dbReference type="PANTHER" id="PTHR33908">
    <property type="entry name" value="MANNOSYLTRANSFERASE YKCB-RELATED"/>
    <property type="match status" value="1"/>
</dbReference>
<gene>
    <name evidence="11" type="ORF">GA0070614_2249</name>
</gene>
<dbReference type="GO" id="GO:0009103">
    <property type="term" value="P:lipopolysaccharide biosynthetic process"/>
    <property type="evidence" value="ECO:0007669"/>
    <property type="project" value="UniProtKB-ARBA"/>
</dbReference>
<dbReference type="InterPro" id="IPR038731">
    <property type="entry name" value="RgtA/B/C-like"/>
</dbReference>
<evidence type="ECO:0000259" key="10">
    <source>
        <dbReference type="Pfam" id="PF13231"/>
    </source>
</evidence>
<feature type="transmembrane region" description="Helical" evidence="9">
    <location>
        <begin position="143"/>
        <end position="161"/>
    </location>
</feature>
<comment type="subcellular location">
    <subcellularLocation>
        <location evidence="1">Cell membrane</location>
        <topology evidence="1">Multi-pass membrane protein</topology>
    </subcellularLocation>
</comment>
<protein>
    <submittedName>
        <fullName evidence="11">Dolichyl-phosphate-mannose-protein mannosyltransferase</fullName>
    </submittedName>
</protein>
<evidence type="ECO:0000256" key="3">
    <source>
        <dbReference type="ARBA" id="ARBA00022676"/>
    </source>
</evidence>
<dbReference type="PANTHER" id="PTHR33908:SF11">
    <property type="entry name" value="MEMBRANE PROTEIN"/>
    <property type="match status" value="1"/>
</dbReference>
<evidence type="ECO:0000256" key="1">
    <source>
        <dbReference type="ARBA" id="ARBA00004651"/>
    </source>
</evidence>
<dbReference type="GO" id="GO:0005886">
    <property type="term" value="C:plasma membrane"/>
    <property type="evidence" value="ECO:0007669"/>
    <property type="project" value="UniProtKB-SubCell"/>
</dbReference>
<keyword evidence="5 9" id="KW-0812">Transmembrane</keyword>
<evidence type="ECO:0000313" key="11">
    <source>
        <dbReference type="EMBL" id="SCG53531.1"/>
    </source>
</evidence>
<feature type="transmembrane region" description="Helical" evidence="9">
    <location>
        <begin position="117"/>
        <end position="137"/>
    </location>
</feature>
<feature type="region of interest" description="Disordered" evidence="8">
    <location>
        <begin position="446"/>
        <end position="475"/>
    </location>
</feature>
<feature type="region of interest" description="Disordered" evidence="8">
    <location>
        <begin position="263"/>
        <end position="284"/>
    </location>
</feature>
<dbReference type="Pfam" id="PF13231">
    <property type="entry name" value="PMT_2"/>
    <property type="match status" value="1"/>
</dbReference>
<keyword evidence="12" id="KW-1185">Reference proteome</keyword>
<dbReference type="InterPro" id="IPR050297">
    <property type="entry name" value="LipidA_mod_glycosyltrf_83"/>
</dbReference>
<feature type="transmembrane region" description="Helical" evidence="9">
    <location>
        <begin position="390"/>
        <end position="411"/>
    </location>
</feature>
<name>A0A1C5I6E9_9ACTN</name>
<dbReference type="EMBL" id="LT607753">
    <property type="protein sequence ID" value="SCG53531.1"/>
    <property type="molecule type" value="Genomic_DNA"/>
</dbReference>
<keyword evidence="3 11" id="KW-0328">Glycosyltransferase</keyword>
<feature type="region of interest" description="Disordered" evidence="8">
    <location>
        <begin position="290"/>
        <end position="309"/>
    </location>
</feature>
<evidence type="ECO:0000256" key="2">
    <source>
        <dbReference type="ARBA" id="ARBA00022475"/>
    </source>
</evidence>
<dbReference type="AlphaFoldDB" id="A0A1C5I6E9"/>
<accession>A0A1C5I6E9</accession>
<organism evidence="11 12">
    <name type="scientific">Micromonospora coxensis</name>
    <dbReference type="NCBI Taxonomy" id="356852"/>
    <lineage>
        <taxon>Bacteria</taxon>
        <taxon>Bacillati</taxon>
        <taxon>Actinomycetota</taxon>
        <taxon>Actinomycetes</taxon>
        <taxon>Micromonosporales</taxon>
        <taxon>Micromonosporaceae</taxon>
        <taxon>Micromonospora</taxon>
    </lineage>
</organism>
<feature type="transmembrane region" description="Helical" evidence="9">
    <location>
        <begin position="90"/>
        <end position="110"/>
    </location>
</feature>
<evidence type="ECO:0000313" key="12">
    <source>
        <dbReference type="Proteomes" id="UP000198215"/>
    </source>
</evidence>
<feature type="region of interest" description="Disordered" evidence="8">
    <location>
        <begin position="207"/>
        <end position="238"/>
    </location>
</feature>
<evidence type="ECO:0000256" key="9">
    <source>
        <dbReference type="SAM" id="Phobius"/>
    </source>
</evidence>
<keyword evidence="7 9" id="KW-0472">Membrane</keyword>
<evidence type="ECO:0000256" key="5">
    <source>
        <dbReference type="ARBA" id="ARBA00022692"/>
    </source>
</evidence>
<feature type="transmembrane region" description="Helical" evidence="9">
    <location>
        <begin position="358"/>
        <end position="384"/>
    </location>
</feature>
<feature type="domain" description="Glycosyltransferase RgtA/B/C/D-like" evidence="10">
    <location>
        <begin position="77"/>
        <end position="200"/>
    </location>
</feature>
<sequence length="641" mass="65221">MGDMSVRRGPAGHGRRAESLVWLVPTLATLAAGLVGIGHAQPWRDELASWSAATRSLPDLFRLTGTVDAATGPYYLLLHGWVRLAGDSPAALRLPSALAMAAAAGLTAVLGRRLFGARAGLLAGLLLAVLPGTSRYAQEARPYALATLFAVLATLLLVRALDRPGRARWAGYAAAVAALGLTHLLALTLLAAHAVVVLAARRAGAPATPGNSAGVGHAGGAPATQGDTGEAAAGVGDTGEAAAGVGDAGEAAAGVGDAGGASATAGAARAGEGDTGEAAAGVGDAGGASATAGAARAGEGDTGEAPATTGDTRYRRLPLYWVLALLPVLVVLTPLLLRARGQRSRQLDWVEAARLTDLAALPGGVAQSSVVGGLLVGLAALGAARAGRRALLPGLCVLLPVLLVFVGGLVVPLWVPRYLLFIVPFACVLAGAALIAAPARPATAPPWQASAPSGAAPGSPSAAPGRPPAAPDATPAPALAARRWQLLAPPVAVVALAGLLGLPEQASLRQTHGWPRSATVDYRGAAEIIGAGQEPGDTIVYWPRDGWLFLDLGVSYHLKERPRDVLALRDQRQRADFWVTECPRPADCLAGARRVWLVVAGRRPDPLTVVPTATGDALRDAYTVTRRWHRPNLTVALLTRD</sequence>